<evidence type="ECO:0000256" key="6">
    <source>
        <dbReference type="PIRSR" id="PIRSR000097-3"/>
    </source>
</evidence>
<dbReference type="EMBL" id="CTEN01000004">
    <property type="protein sequence ID" value="CQR25817.1"/>
    <property type="molecule type" value="Genomic_DNA"/>
</dbReference>
<evidence type="ECO:0000256" key="5">
    <source>
        <dbReference type="PIRSR" id="PIRSR000097-2"/>
    </source>
</evidence>
<evidence type="ECO:0000256" key="3">
    <source>
        <dbReference type="ARBA" id="ARBA00023002"/>
    </source>
</evidence>
<dbReference type="Gene3D" id="3.20.20.100">
    <property type="entry name" value="NADP-dependent oxidoreductase domain"/>
    <property type="match status" value="1"/>
</dbReference>
<dbReference type="PRINTS" id="PR00069">
    <property type="entry name" value="ALDKETRDTASE"/>
</dbReference>
<reference evidence="9" key="1">
    <citation type="submission" date="2015-03" db="EMBL/GenBank/DDBJ databases">
        <authorList>
            <person name="Urmite Genomes"/>
        </authorList>
    </citation>
    <scope>NUCLEOTIDE SEQUENCE [LARGE SCALE GENOMIC DNA]</scope>
    <source>
        <strain evidence="9">FF10</strain>
    </source>
</reference>
<dbReference type="SUPFAM" id="SSF51430">
    <property type="entry name" value="NAD(P)-linked oxidoreductase"/>
    <property type="match status" value="1"/>
</dbReference>
<dbReference type="RefSeq" id="WP_093651330.1">
    <property type="nucleotide sequence ID" value="NZ_CTEN01000004.1"/>
</dbReference>
<dbReference type="PROSITE" id="PS00062">
    <property type="entry name" value="ALDOKETO_REDUCTASE_2"/>
    <property type="match status" value="1"/>
</dbReference>
<protein>
    <submittedName>
        <fullName evidence="8">Aldo/keto reductase family oxidoreductase</fullName>
    </submittedName>
</protein>
<dbReference type="InterPro" id="IPR023210">
    <property type="entry name" value="NADP_OxRdtase_dom"/>
</dbReference>
<dbReference type="CDD" id="cd19071">
    <property type="entry name" value="AKR_AKR1-5-like"/>
    <property type="match status" value="1"/>
</dbReference>
<dbReference type="STRING" id="1608583.BN1356_02163"/>
<dbReference type="Proteomes" id="UP000198604">
    <property type="component" value="Unassembled WGS sequence"/>
</dbReference>
<feature type="site" description="Lowers pKa of active site Tyr" evidence="6">
    <location>
        <position position="74"/>
    </location>
</feature>
<gene>
    <name evidence="8" type="ORF">BN1356_02163</name>
</gene>
<comment type="similarity">
    <text evidence="1">Belongs to the aldo/keto reductase family.</text>
</comment>
<accession>A0A0E4CTK5</accession>
<dbReference type="AlphaFoldDB" id="A0A0E4CTK5"/>
<keyword evidence="2" id="KW-0521">NADP</keyword>
<feature type="active site" description="Proton donor" evidence="4">
    <location>
        <position position="49"/>
    </location>
</feature>
<name>A0A0E4CTK5_9STRE</name>
<evidence type="ECO:0000313" key="9">
    <source>
        <dbReference type="Proteomes" id="UP000198604"/>
    </source>
</evidence>
<feature type="binding site" evidence="5">
    <location>
        <position position="107"/>
    </location>
    <ligand>
        <name>substrate</name>
    </ligand>
</feature>
<organism evidence="8 9">
    <name type="scientific">Streptococcus varani</name>
    <dbReference type="NCBI Taxonomy" id="1608583"/>
    <lineage>
        <taxon>Bacteria</taxon>
        <taxon>Bacillati</taxon>
        <taxon>Bacillota</taxon>
        <taxon>Bacilli</taxon>
        <taxon>Lactobacillales</taxon>
        <taxon>Streptococcaceae</taxon>
        <taxon>Streptococcus</taxon>
    </lineage>
</organism>
<keyword evidence="3" id="KW-0560">Oxidoreductase</keyword>
<dbReference type="OrthoDB" id="9804790at2"/>
<dbReference type="PANTHER" id="PTHR43827:SF3">
    <property type="entry name" value="NADP-DEPENDENT OXIDOREDUCTASE DOMAIN-CONTAINING PROTEIN"/>
    <property type="match status" value="1"/>
</dbReference>
<evidence type="ECO:0000313" key="8">
    <source>
        <dbReference type="EMBL" id="CQR25817.1"/>
    </source>
</evidence>
<dbReference type="InterPro" id="IPR020471">
    <property type="entry name" value="AKR"/>
</dbReference>
<evidence type="ECO:0000256" key="2">
    <source>
        <dbReference type="ARBA" id="ARBA00022857"/>
    </source>
</evidence>
<dbReference type="PROSITE" id="PS00063">
    <property type="entry name" value="ALDOKETO_REDUCTASE_3"/>
    <property type="match status" value="1"/>
</dbReference>
<dbReference type="Pfam" id="PF00248">
    <property type="entry name" value="Aldo_ket_red"/>
    <property type="match status" value="1"/>
</dbReference>
<dbReference type="PIRSF" id="PIRSF000097">
    <property type="entry name" value="AKR"/>
    <property type="match status" value="1"/>
</dbReference>
<dbReference type="FunFam" id="3.20.20.100:FF:000015">
    <property type="entry name" value="Oxidoreductase, aldo/keto reductase family"/>
    <property type="match status" value="1"/>
</dbReference>
<dbReference type="InterPro" id="IPR018170">
    <property type="entry name" value="Aldo/ket_reductase_CS"/>
</dbReference>
<dbReference type="PROSITE" id="PS00798">
    <property type="entry name" value="ALDOKETO_REDUCTASE_1"/>
    <property type="match status" value="1"/>
</dbReference>
<dbReference type="GO" id="GO:0016616">
    <property type="term" value="F:oxidoreductase activity, acting on the CH-OH group of donors, NAD or NADP as acceptor"/>
    <property type="evidence" value="ECO:0007669"/>
    <property type="project" value="UniProtKB-ARBA"/>
</dbReference>
<evidence type="ECO:0000259" key="7">
    <source>
        <dbReference type="Pfam" id="PF00248"/>
    </source>
</evidence>
<dbReference type="PANTHER" id="PTHR43827">
    <property type="entry name" value="2,5-DIKETO-D-GLUCONIC ACID REDUCTASE"/>
    <property type="match status" value="1"/>
</dbReference>
<dbReference type="InterPro" id="IPR036812">
    <property type="entry name" value="NAD(P)_OxRdtase_dom_sf"/>
</dbReference>
<feature type="domain" description="NADP-dependent oxidoreductase" evidence="7">
    <location>
        <begin position="16"/>
        <end position="264"/>
    </location>
</feature>
<sequence length="278" mass="31310">MRTYQMNNGLTIPAVGFGTYLSKDGDEVYNAVRKALDAGYRHIDTAAFYENEETIGRAIKDSGVPREELFITTKLWNDAHGYEEAKAAFKASMDRLQLDYLDLYLIHWPNPVSVRDRWQSANAQTWIAMEELVEAGQIRTIGLSNFMVHHLEELLKTAKIVPAINQLRLAPGVYQAEIVNYCKEKGIILQAWSPLGRGELFSHPTMLMMAKKYGKTVAQIALAWSWSQGFLPLPKSVTPSRIVENLDFQDIELSNDDIATITAIEVVTGAKNPDEIDF</sequence>
<evidence type="ECO:0000256" key="4">
    <source>
        <dbReference type="PIRSR" id="PIRSR000097-1"/>
    </source>
</evidence>
<evidence type="ECO:0000256" key="1">
    <source>
        <dbReference type="ARBA" id="ARBA00007905"/>
    </source>
</evidence>
<keyword evidence="9" id="KW-1185">Reference proteome</keyword>
<proteinExistence type="inferred from homology"/>